<organism evidence="3 4">
    <name type="scientific">Desulfosporosinus hippei DSM 8344</name>
    <dbReference type="NCBI Taxonomy" id="1121419"/>
    <lineage>
        <taxon>Bacteria</taxon>
        <taxon>Bacillati</taxon>
        <taxon>Bacillota</taxon>
        <taxon>Clostridia</taxon>
        <taxon>Eubacteriales</taxon>
        <taxon>Desulfitobacteriaceae</taxon>
        <taxon>Desulfosporosinus</taxon>
    </lineage>
</organism>
<name>A0A1G8CU78_9FIRM</name>
<dbReference type="EMBL" id="FNCP01000014">
    <property type="protein sequence ID" value="SDH48814.1"/>
    <property type="molecule type" value="Genomic_DNA"/>
</dbReference>
<gene>
    <name evidence="3" type="ORF">SAMN05443529_11424</name>
</gene>
<dbReference type="PANTHER" id="PTHR30204">
    <property type="entry name" value="REDOX-CYCLING DRUG-SENSING TRANSCRIPTIONAL ACTIVATOR SOXR"/>
    <property type="match status" value="1"/>
</dbReference>
<evidence type="ECO:0000313" key="3">
    <source>
        <dbReference type="EMBL" id="SDH48814.1"/>
    </source>
</evidence>
<dbReference type="SMART" id="SM00871">
    <property type="entry name" value="AraC_E_bind"/>
    <property type="match status" value="1"/>
</dbReference>
<dbReference type="CDD" id="cd01107">
    <property type="entry name" value="HTH_BmrR"/>
    <property type="match status" value="1"/>
</dbReference>
<dbReference type="InterPro" id="IPR029442">
    <property type="entry name" value="GyrI-like"/>
</dbReference>
<dbReference type="PROSITE" id="PS50937">
    <property type="entry name" value="HTH_MERR_2"/>
    <property type="match status" value="1"/>
</dbReference>
<evidence type="ECO:0000313" key="4">
    <source>
        <dbReference type="Proteomes" id="UP000198656"/>
    </source>
</evidence>
<proteinExistence type="predicted"/>
<dbReference type="Proteomes" id="UP000198656">
    <property type="component" value="Unassembled WGS sequence"/>
</dbReference>
<protein>
    <submittedName>
        <fullName evidence="3">DNA-binding transcriptional regulator, MerR family</fullName>
    </submittedName>
</protein>
<dbReference type="InterPro" id="IPR000551">
    <property type="entry name" value="MerR-type_HTH_dom"/>
</dbReference>
<dbReference type="Gene3D" id="1.10.1660.10">
    <property type="match status" value="1"/>
</dbReference>
<accession>A0A1G8CU78</accession>
<dbReference type="RefSeq" id="WP_092333826.1">
    <property type="nucleotide sequence ID" value="NZ_FNCP01000014.1"/>
</dbReference>
<dbReference type="SUPFAM" id="SSF46955">
    <property type="entry name" value="Putative DNA-binding domain"/>
    <property type="match status" value="1"/>
</dbReference>
<dbReference type="SMART" id="SM00422">
    <property type="entry name" value="HTH_MERR"/>
    <property type="match status" value="1"/>
</dbReference>
<feature type="domain" description="HTH merR-type" evidence="2">
    <location>
        <begin position="1"/>
        <end position="71"/>
    </location>
</feature>
<keyword evidence="1 3" id="KW-0238">DNA-binding</keyword>
<dbReference type="PANTHER" id="PTHR30204:SF97">
    <property type="entry name" value="MERR FAMILY REGULATORY PROTEIN"/>
    <property type="match status" value="1"/>
</dbReference>
<evidence type="ECO:0000256" key="1">
    <source>
        <dbReference type="ARBA" id="ARBA00023125"/>
    </source>
</evidence>
<keyword evidence="4" id="KW-1185">Reference proteome</keyword>
<dbReference type="OrthoDB" id="9773308at2"/>
<sequence length="270" mass="31311">MYTIGQFSKIGKVSTKTLRYYDQIDLLKPVYVDHENQYRYYSDQQVLLILLILELKEYGLKLEEIKVILDQQNVELLKEFLINKIQDIDIEVEKNLKLRNSIDMKLSKIKSGGKLMETNDLKVELKEREPIMVISRRAMTRMENVSVIIGKVFEDMYRMNLQPSGPVMTVYYDKEFDAENTDLEVCIPVNNKVNVEKSDKLKVFKGGLTAYTKFVGPYSRLGEAYAKVMKWIEDNGYKNSGEPYDIYLTGPGATSNPDEFVTEVYFPVTK</sequence>
<reference evidence="4" key="1">
    <citation type="submission" date="2016-10" db="EMBL/GenBank/DDBJ databases">
        <authorList>
            <person name="Varghese N."/>
            <person name="Submissions S."/>
        </authorList>
    </citation>
    <scope>NUCLEOTIDE SEQUENCE [LARGE SCALE GENOMIC DNA]</scope>
    <source>
        <strain evidence="4">DSM 8344</strain>
    </source>
</reference>
<dbReference type="GO" id="GO:0003677">
    <property type="term" value="F:DNA binding"/>
    <property type="evidence" value="ECO:0007669"/>
    <property type="project" value="UniProtKB-KW"/>
</dbReference>
<evidence type="ECO:0000259" key="2">
    <source>
        <dbReference type="PROSITE" id="PS50937"/>
    </source>
</evidence>
<dbReference type="Gene3D" id="3.20.80.10">
    <property type="entry name" value="Regulatory factor, effector binding domain"/>
    <property type="match status" value="1"/>
</dbReference>
<dbReference type="InterPro" id="IPR047057">
    <property type="entry name" value="MerR_fam"/>
</dbReference>
<dbReference type="AlphaFoldDB" id="A0A1G8CU78"/>
<dbReference type="STRING" id="1121419.SAMN05443529_11424"/>
<dbReference type="InterPro" id="IPR009061">
    <property type="entry name" value="DNA-bd_dom_put_sf"/>
</dbReference>
<dbReference type="Pfam" id="PF13411">
    <property type="entry name" value="MerR_1"/>
    <property type="match status" value="1"/>
</dbReference>
<dbReference type="GO" id="GO:0003700">
    <property type="term" value="F:DNA-binding transcription factor activity"/>
    <property type="evidence" value="ECO:0007669"/>
    <property type="project" value="InterPro"/>
</dbReference>
<dbReference type="InterPro" id="IPR010499">
    <property type="entry name" value="AraC_E-bd"/>
</dbReference>
<dbReference type="InterPro" id="IPR011256">
    <property type="entry name" value="Reg_factor_effector_dom_sf"/>
</dbReference>
<dbReference type="SUPFAM" id="SSF55136">
    <property type="entry name" value="Probable bacterial effector-binding domain"/>
    <property type="match status" value="1"/>
</dbReference>
<dbReference type="Pfam" id="PF06445">
    <property type="entry name" value="GyrI-like"/>
    <property type="match status" value="1"/>
</dbReference>